<dbReference type="AlphaFoldDB" id="A0A1Y2BV05"/>
<organism evidence="3 4">
    <name type="scientific">Rhizoclosmatium globosum</name>
    <dbReference type="NCBI Taxonomy" id="329046"/>
    <lineage>
        <taxon>Eukaryota</taxon>
        <taxon>Fungi</taxon>
        <taxon>Fungi incertae sedis</taxon>
        <taxon>Chytridiomycota</taxon>
        <taxon>Chytridiomycota incertae sedis</taxon>
        <taxon>Chytridiomycetes</taxon>
        <taxon>Chytridiales</taxon>
        <taxon>Chytriomycetaceae</taxon>
        <taxon>Rhizoclosmatium</taxon>
    </lineage>
</organism>
<dbReference type="EMBL" id="MCGO01000043">
    <property type="protein sequence ID" value="ORY38576.1"/>
    <property type="molecule type" value="Genomic_DNA"/>
</dbReference>
<feature type="signal peptide" evidence="2">
    <location>
        <begin position="1"/>
        <end position="19"/>
    </location>
</feature>
<evidence type="ECO:0000313" key="3">
    <source>
        <dbReference type="EMBL" id="ORY38576.1"/>
    </source>
</evidence>
<keyword evidence="2" id="KW-0732">Signal</keyword>
<dbReference type="OrthoDB" id="10483325at2759"/>
<gene>
    <name evidence="3" type="ORF">BCR33DRAFT_425672</name>
</gene>
<keyword evidence="4" id="KW-1185">Reference proteome</keyword>
<evidence type="ECO:0000256" key="1">
    <source>
        <dbReference type="SAM" id="MobiDB-lite"/>
    </source>
</evidence>
<proteinExistence type="predicted"/>
<sequence length="193" mass="21213">MRPPVLAGLIALLAGSAQAQLSSSTTSTATSVVPPETTTTTAQLAQVQTPQSTSNATSTSPFVLGTWFIVGTPGEWNTKMRRRFPSFQAAQDIPFALSQDKTEIIDFDPVLNKTYLSNVPNWDDGTDASVFMTIYNYPILANGSMGLDIIRDEDIIRLARRMGAIKDRETFLRWLPGMSLFSQLTYIVAVIFQ</sequence>
<reference evidence="3 4" key="1">
    <citation type="submission" date="2016-07" db="EMBL/GenBank/DDBJ databases">
        <title>Pervasive Adenine N6-methylation of Active Genes in Fungi.</title>
        <authorList>
            <consortium name="DOE Joint Genome Institute"/>
            <person name="Mondo S.J."/>
            <person name="Dannebaum R.O."/>
            <person name="Kuo R.C."/>
            <person name="Labutti K."/>
            <person name="Haridas S."/>
            <person name="Kuo A."/>
            <person name="Salamov A."/>
            <person name="Ahrendt S.R."/>
            <person name="Lipzen A."/>
            <person name="Sullivan W."/>
            <person name="Andreopoulos W.B."/>
            <person name="Clum A."/>
            <person name="Lindquist E."/>
            <person name="Daum C."/>
            <person name="Ramamoorthy G.K."/>
            <person name="Gryganskyi A."/>
            <person name="Culley D."/>
            <person name="Magnuson J.K."/>
            <person name="James T.Y."/>
            <person name="O'Malley M.A."/>
            <person name="Stajich J.E."/>
            <person name="Spatafora J.W."/>
            <person name="Visel A."/>
            <person name="Grigoriev I.V."/>
        </authorList>
    </citation>
    <scope>NUCLEOTIDE SEQUENCE [LARGE SCALE GENOMIC DNA]</scope>
    <source>
        <strain evidence="3 4">JEL800</strain>
    </source>
</reference>
<feature type="region of interest" description="Disordered" evidence="1">
    <location>
        <begin position="24"/>
        <end position="58"/>
    </location>
</feature>
<evidence type="ECO:0000256" key="2">
    <source>
        <dbReference type="SAM" id="SignalP"/>
    </source>
</evidence>
<evidence type="ECO:0000313" key="4">
    <source>
        <dbReference type="Proteomes" id="UP000193642"/>
    </source>
</evidence>
<evidence type="ECO:0008006" key="5">
    <source>
        <dbReference type="Google" id="ProtNLM"/>
    </source>
</evidence>
<dbReference type="Proteomes" id="UP000193642">
    <property type="component" value="Unassembled WGS sequence"/>
</dbReference>
<feature type="compositionally biased region" description="Low complexity" evidence="1">
    <location>
        <begin position="24"/>
        <end position="51"/>
    </location>
</feature>
<feature type="chain" id="PRO_5012463370" description="Lipocalin-like domain-containing protein" evidence="2">
    <location>
        <begin position="20"/>
        <end position="193"/>
    </location>
</feature>
<accession>A0A1Y2BV05</accession>
<comment type="caution">
    <text evidence="3">The sequence shown here is derived from an EMBL/GenBank/DDBJ whole genome shotgun (WGS) entry which is preliminary data.</text>
</comment>
<protein>
    <recommendedName>
        <fullName evidence="5">Lipocalin-like domain-containing protein</fullName>
    </recommendedName>
</protein>
<name>A0A1Y2BV05_9FUNG</name>